<gene>
    <name evidence="1" type="ORF">GA0070616_3140</name>
</gene>
<dbReference type="EMBL" id="FMHT01000003">
    <property type="protein sequence ID" value="SCL25623.1"/>
    <property type="molecule type" value="Genomic_DNA"/>
</dbReference>
<keyword evidence="2" id="KW-1185">Reference proteome</keyword>
<dbReference type="RefSeq" id="WP_091082502.1">
    <property type="nucleotide sequence ID" value="NZ_FMHT01000003.1"/>
</dbReference>
<evidence type="ECO:0000313" key="1">
    <source>
        <dbReference type="EMBL" id="SCL25623.1"/>
    </source>
</evidence>
<dbReference type="AlphaFoldDB" id="A0A1C6S8A6"/>
<proteinExistence type="predicted"/>
<dbReference type="OrthoDB" id="3296094at2"/>
<sequence>MHTPERRTPPIARVSEGMEVIDGAGEVVGVVKLVRMGDQQAVTTEGQGGGGELSDAIAGLVGGTEPDVPGQFAARLLRSGYLKIDCSGFLTGDVYAPADEIAEVRGSTVQLTSYRHSLVKES</sequence>
<reference evidence="1 2" key="1">
    <citation type="submission" date="2016-06" db="EMBL/GenBank/DDBJ databases">
        <authorList>
            <person name="Kjaerup R.B."/>
            <person name="Dalgaard T.S."/>
            <person name="Juul-Madsen H.R."/>
        </authorList>
    </citation>
    <scope>NUCLEOTIDE SEQUENCE [LARGE SCALE GENOMIC DNA]</scope>
    <source>
        <strain evidence="1 2">DSM 43818</strain>
    </source>
</reference>
<accession>A0A1C6S8A6</accession>
<organism evidence="1 2">
    <name type="scientific">Micromonospora nigra</name>
    <dbReference type="NCBI Taxonomy" id="145857"/>
    <lineage>
        <taxon>Bacteria</taxon>
        <taxon>Bacillati</taxon>
        <taxon>Actinomycetota</taxon>
        <taxon>Actinomycetes</taxon>
        <taxon>Micromonosporales</taxon>
        <taxon>Micromonosporaceae</taxon>
        <taxon>Micromonospora</taxon>
    </lineage>
</organism>
<evidence type="ECO:0000313" key="2">
    <source>
        <dbReference type="Proteomes" id="UP000199699"/>
    </source>
</evidence>
<dbReference type="Proteomes" id="UP000199699">
    <property type="component" value="Unassembled WGS sequence"/>
</dbReference>
<protein>
    <submittedName>
        <fullName evidence="1">Uncharacterized protein</fullName>
    </submittedName>
</protein>
<name>A0A1C6S8A6_9ACTN</name>